<dbReference type="KEGG" id="ceu:A7L45_02690"/>
<dbReference type="Proteomes" id="UP000182569">
    <property type="component" value="Chromosome"/>
</dbReference>
<keyword evidence="1" id="KW-1133">Transmembrane helix</keyword>
<dbReference type="GeneID" id="83591283"/>
<feature type="transmembrane region" description="Helical" evidence="1">
    <location>
        <begin position="90"/>
        <end position="111"/>
    </location>
</feature>
<sequence>MKYYGKTSLSSLLKLMLDVLIITGFIVYLFILRKALIIDQTNLFNPKNIVTCTLFVLGGFALLCIMYYLRCIINSLVKMTPFVWKNVKSLRNVAISCFTVSGCYVVNFFINNQFLNFKLIEIDASGIHTDIEFIIFFFAGCFTLILSKVFKQAIEVKEENDLTI</sequence>
<feature type="transmembrane region" description="Helical" evidence="1">
    <location>
        <begin position="12"/>
        <end position="36"/>
    </location>
</feature>
<dbReference type="AlphaFoldDB" id="A0A1J0GCN8"/>
<dbReference type="OrthoDB" id="9791568at2"/>
<gene>
    <name evidence="2" type="ORF">A7L45_02690</name>
</gene>
<keyword evidence="1" id="KW-0812">Transmembrane</keyword>
<dbReference type="RefSeq" id="WP_071611348.1">
    <property type="nucleotide sequence ID" value="NZ_CP015756.1"/>
</dbReference>
<reference evidence="3" key="1">
    <citation type="journal article" date="2016" name="Front. Microbiol.">
        <title>Complete Genome Sequence of Clostridium estertheticum DSM 8809, a Microbe Identified in Spoiled Vacuum Packed Beef.</title>
        <authorList>
            <person name="Yu Z."/>
            <person name="Gunn L."/>
            <person name="Brennan E."/>
            <person name="Reid R."/>
            <person name="Wall P.G."/>
            <person name="Gaora O.P."/>
            <person name="Hurley D."/>
            <person name="Bolton D."/>
            <person name="Fanning S."/>
        </authorList>
    </citation>
    <scope>NUCLEOTIDE SEQUENCE [LARGE SCALE GENOMIC DNA]</scope>
    <source>
        <strain evidence="3">DSM 8809</strain>
    </source>
</reference>
<dbReference type="STRING" id="1552.A7L45_02690"/>
<evidence type="ECO:0000256" key="1">
    <source>
        <dbReference type="SAM" id="Phobius"/>
    </source>
</evidence>
<organism evidence="2 3">
    <name type="scientific">Clostridium estertheticum subsp. estertheticum</name>
    <dbReference type="NCBI Taxonomy" id="1552"/>
    <lineage>
        <taxon>Bacteria</taxon>
        <taxon>Bacillati</taxon>
        <taxon>Bacillota</taxon>
        <taxon>Clostridia</taxon>
        <taxon>Eubacteriales</taxon>
        <taxon>Clostridiaceae</taxon>
        <taxon>Clostridium</taxon>
    </lineage>
</organism>
<accession>A0A1J0GCN8</accession>
<evidence type="ECO:0000313" key="2">
    <source>
        <dbReference type="EMBL" id="APC39051.1"/>
    </source>
</evidence>
<keyword evidence="1" id="KW-0472">Membrane</keyword>
<proteinExistence type="predicted"/>
<protein>
    <recommendedName>
        <fullName evidence="4">DUF2975 domain-containing protein</fullName>
    </recommendedName>
</protein>
<feature type="transmembrane region" description="Helical" evidence="1">
    <location>
        <begin position="131"/>
        <end position="150"/>
    </location>
</feature>
<keyword evidence="3" id="KW-1185">Reference proteome</keyword>
<name>A0A1J0GCN8_9CLOT</name>
<dbReference type="Pfam" id="PF11188">
    <property type="entry name" value="DUF2975"/>
    <property type="match status" value="1"/>
</dbReference>
<evidence type="ECO:0008006" key="4">
    <source>
        <dbReference type="Google" id="ProtNLM"/>
    </source>
</evidence>
<feature type="transmembrane region" description="Helical" evidence="1">
    <location>
        <begin position="48"/>
        <end position="69"/>
    </location>
</feature>
<evidence type="ECO:0000313" key="3">
    <source>
        <dbReference type="Proteomes" id="UP000182569"/>
    </source>
</evidence>
<dbReference type="EMBL" id="CP015756">
    <property type="protein sequence ID" value="APC39051.1"/>
    <property type="molecule type" value="Genomic_DNA"/>
</dbReference>
<dbReference type="InterPro" id="IPR021354">
    <property type="entry name" value="DUF2975"/>
</dbReference>